<dbReference type="PANTHER" id="PTHR38730:SF1">
    <property type="entry name" value="SLL7028 PROTEIN"/>
    <property type="match status" value="1"/>
</dbReference>
<evidence type="ECO:0000259" key="2">
    <source>
        <dbReference type="Pfam" id="PF09967"/>
    </source>
</evidence>
<dbReference type="EMBL" id="QGKU01000025">
    <property type="protein sequence ID" value="PWR03639.1"/>
    <property type="molecule type" value="Genomic_DNA"/>
</dbReference>
<gene>
    <name evidence="4" type="ORF">DKT77_05725</name>
</gene>
<feature type="domain" description="Putative metallopeptidase" evidence="3">
    <location>
        <begin position="4"/>
        <end position="269"/>
    </location>
</feature>
<keyword evidence="5" id="KW-1185">Reference proteome</keyword>
<dbReference type="InterPro" id="IPR018698">
    <property type="entry name" value="VWA-like_dom"/>
</dbReference>
<dbReference type="RefSeq" id="WP_109810757.1">
    <property type="nucleotide sequence ID" value="NZ_QGKU01000025.1"/>
</dbReference>
<evidence type="ECO:0000313" key="4">
    <source>
        <dbReference type="EMBL" id="PWR03639.1"/>
    </source>
</evidence>
<organism evidence="4 5">
    <name type="scientific">Meridianimarinicoccus roseus</name>
    <dbReference type="NCBI Taxonomy" id="2072018"/>
    <lineage>
        <taxon>Bacteria</taxon>
        <taxon>Pseudomonadati</taxon>
        <taxon>Pseudomonadota</taxon>
        <taxon>Alphaproteobacteria</taxon>
        <taxon>Rhodobacterales</taxon>
        <taxon>Paracoccaceae</taxon>
        <taxon>Meridianimarinicoccus</taxon>
    </lineage>
</organism>
<name>A0A2V2LMX7_9RHOB</name>
<dbReference type="InterPro" id="IPR025154">
    <property type="entry name" value="Put_metallopeptidase_dom"/>
</dbReference>
<sequence>MQGHSSRARRALAHLPDADPALAALALWCTHRDGDGPTCTRGDTVLYGPDFAALSLPEQVGLAGHHVLHVALRHGRRMGAMAARQGDAFTPDIYNIAADALVNEALLQAGHALPRPALRLTDLLRATLGPQAAGPDALAAWELDRLYLALLRDGAAAARAHADAQGTARDLSPDGTGDAMDSGAPDWQGRLAQALAAGRAAGRGLGLLAGRIGDAPAARTPWERLLRGLLARALTDTPRRSHARPARRWLAMDAHAHSAGGPAPVFEPGALRGGLRARIAVGLDTSGSIPDDVLARFGAELAGIAGRTGAETHLLAFDETVHLQRCLGPGDWSGGLPRLPARRGGGTAFGEMLAQADRLSPALIVVLTDLDGGFGALRPAAPVLWAVTALPAAPPPFGRVLELAG</sequence>
<evidence type="ECO:0000256" key="1">
    <source>
        <dbReference type="SAM" id="MobiDB-lite"/>
    </source>
</evidence>
<evidence type="ECO:0000259" key="3">
    <source>
        <dbReference type="Pfam" id="PF13203"/>
    </source>
</evidence>
<evidence type="ECO:0008006" key="6">
    <source>
        <dbReference type="Google" id="ProtNLM"/>
    </source>
</evidence>
<dbReference type="Pfam" id="PF09967">
    <property type="entry name" value="DUF2201"/>
    <property type="match status" value="1"/>
</dbReference>
<dbReference type="Pfam" id="PF13203">
    <property type="entry name" value="DUF2201_N"/>
    <property type="match status" value="1"/>
</dbReference>
<accession>A0A2V2LMX7</accession>
<dbReference type="Proteomes" id="UP000245680">
    <property type="component" value="Unassembled WGS sequence"/>
</dbReference>
<dbReference type="PANTHER" id="PTHR38730">
    <property type="entry name" value="SLL7028 PROTEIN"/>
    <property type="match status" value="1"/>
</dbReference>
<dbReference type="OrthoDB" id="9761650at2"/>
<dbReference type="AlphaFoldDB" id="A0A2V2LMX7"/>
<comment type="caution">
    <text evidence="4">The sequence shown here is derived from an EMBL/GenBank/DDBJ whole genome shotgun (WGS) entry which is preliminary data.</text>
</comment>
<reference evidence="4 5" key="1">
    <citation type="submission" date="2018-05" db="EMBL/GenBank/DDBJ databases">
        <title>Rhodobacteraceae gen. nov., sp. nov. isolated from sea water.</title>
        <authorList>
            <person name="Ren Y."/>
        </authorList>
    </citation>
    <scope>NUCLEOTIDE SEQUENCE [LARGE SCALE GENOMIC DNA]</scope>
    <source>
        <strain evidence="4 5">TG-679</strain>
    </source>
</reference>
<proteinExistence type="predicted"/>
<evidence type="ECO:0000313" key="5">
    <source>
        <dbReference type="Proteomes" id="UP000245680"/>
    </source>
</evidence>
<protein>
    <recommendedName>
        <fullName evidence="6">Metal-dependent peptidase</fullName>
    </recommendedName>
</protein>
<feature type="region of interest" description="Disordered" evidence="1">
    <location>
        <begin position="163"/>
        <end position="185"/>
    </location>
</feature>
<feature type="domain" description="VWA-like" evidence="2">
    <location>
        <begin position="279"/>
        <end position="403"/>
    </location>
</feature>